<evidence type="ECO:0000313" key="4">
    <source>
        <dbReference type="Proteomes" id="UP001151760"/>
    </source>
</evidence>
<name>A0ABQ5HCP5_9ASTR</name>
<keyword evidence="4" id="KW-1185">Reference proteome</keyword>
<dbReference type="PANTHER" id="PTHR37610:SF97">
    <property type="entry name" value="RETROTRANSPOSON GAG DOMAIN-CONTAINING PROTEIN"/>
    <property type="match status" value="1"/>
</dbReference>
<organism evidence="3 4">
    <name type="scientific">Tanacetum coccineum</name>
    <dbReference type="NCBI Taxonomy" id="301880"/>
    <lineage>
        <taxon>Eukaryota</taxon>
        <taxon>Viridiplantae</taxon>
        <taxon>Streptophyta</taxon>
        <taxon>Embryophyta</taxon>
        <taxon>Tracheophyta</taxon>
        <taxon>Spermatophyta</taxon>
        <taxon>Magnoliopsida</taxon>
        <taxon>eudicotyledons</taxon>
        <taxon>Gunneridae</taxon>
        <taxon>Pentapetalae</taxon>
        <taxon>asterids</taxon>
        <taxon>campanulids</taxon>
        <taxon>Asterales</taxon>
        <taxon>Asteraceae</taxon>
        <taxon>Asteroideae</taxon>
        <taxon>Anthemideae</taxon>
        <taxon>Anthemidinae</taxon>
        <taxon>Tanacetum</taxon>
    </lineage>
</organism>
<feature type="region of interest" description="Disordered" evidence="1">
    <location>
        <begin position="268"/>
        <end position="297"/>
    </location>
</feature>
<dbReference type="InterPro" id="IPR029472">
    <property type="entry name" value="Copia-like_N"/>
</dbReference>
<reference evidence="3" key="2">
    <citation type="submission" date="2022-01" db="EMBL/GenBank/DDBJ databases">
        <authorList>
            <person name="Yamashiro T."/>
            <person name="Shiraishi A."/>
            <person name="Satake H."/>
            <person name="Nakayama K."/>
        </authorList>
    </citation>
    <scope>NUCLEOTIDE SEQUENCE</scope>
</reference>
<feature type="compositionally biased region" description="Low complexity" evidence="1">
    <location>
        <begin position="287"/>
        <end position="296"/>
    </location>
</feature>
<feature type="compositionally biased region" description="Basic and acidic residues" evidence="1">
    <location>
        <begin position="1"/>
        <end position="13"/>
    </location>
</feature>
<evidence type="ECO:0000313" key="3">
    <source>
        <dbReference type="EMBL" id="GJT85354.1"/>
    </source>
</evidence>
<feature type="region of interest" description="Disordered" evidence="1">
    <location>
        <begin position="1"/>
        <end position="20"/>
    </location>
</feature>
<dbReference type="Pfam" id="PF14244">
    <property type="entry name" value="Retrotran_gag_3"/>
    <property type="match status" value="1"/>
</dbReference>
<dbReference type="Proteomes" id="UP001151760">
    <property type="component" value="Unassembled WGS sequence"/>
</dbReference>
<feature type="domain" description="Retrotransposon Copia-like N-terminal" evidence="2">
    <location>
        <begin position="111"/>
        <end position="156"/>
    </location>
</feature>
<dbReference type="PANTHER" id="PTHR37610">
    <property type="entry name" value="CCHC-TYPE DOMAIN-CONTAINING PROTEIN"/>
    <property type="match status" value="1"/>
</dbReference>
<sequence length="378" mass="42894">MNEQSHYKQDQTKTRQSINVKSHIFNIREYNDKSKQTPTRMSSVIGVRTQAVVRVIGCVIAPNFVATDTPKGILRTAINTPSSLQNTNDQANSNNNNVDDINSIHHPLYFHQNDHPGLILISKKLTGSENYSTWKRFMMIALNARNKLKLVNGEYEEHVVNSPIRSLWERVNDMLKGLLDELDALEAPYACVCPCDCTNGRNNGERDQRKRLMQFLMGLDENYTNVREGHYGEECYKIVGYPPGHPLHNKYVPPSQRNNSNSRINAVNQVSGSDNANPTPPNYSDIPSTSTSTTPTNAFVNSRMDQLQNQINQVNSLSLLLSYQRAMMVLLLMEYFMVDFTPSTPHPHQHSQLSTPTQVLLICGIQGLDTYVFKYFKE</sequence>
<reference evidence="3" key="1">
    <citation type="journal article" date="2022" name="Int. J. Mol. Sci.">
        <title>Draft Genome of Tanacetum Coccineum: Genomic Comparison of Closely Related Tanacetum-Family Plants.</title>
        <authorList>
            <person name="Yamashiro T."/>
            <person name="Shiraishi A."/>
            <person name="Nakayama K."/>
            <person name="Satake H."/>
        </authorList>
    </citation>
    <scope>NUCLEOTIDE SEQUENCE</scope>
</reference>
<evidence type="ECO:0000256" key="1">
    <source>
        <dbReference type="SAM" id="MobiDB-lite"/>
    </source>
</evidence>
<gene>
    <name evidence="3" type="ORF">Tco_1067071</name>
</gene>
<accession>A0ABQ5HCP5</accession>
<dbReference type="EMBL" id="BQNB010019442">
    <property type="protein sequence ID" value="GJT85354.1"/>
    <property type="molecule type" value="Genomic_DNA"/>
</dbReference>
<proteinExistence type="predicted"/>
<protein>
    <submittedName>
        <fullName evidence="3">Cysteine-rich receptor-like protein kinase 8</fullName>
    </submittedName>
</protein>
<comment type="caution">
    <text evidence="3">The sequence shown here is derived from an EMBL/GenBank/DDBJ whole genome shotgun (WGS) entry which is preliminary data.</text>
</comment>
<feature type="compositionally biased region" description="Polar residues" evidence="1">
    <location>
        <begin position="268"/>
        <end position="277"/>
    </location>
</feature>
<evidence type="ECO:0000259" key="2">
    <source>
        <dbReference type="Pfam" id="PF14244"/>
    </source>
</evidence>